<keyword evidence="2" id="KW-0805">Transcription regulation</keyword>
<keyword evidence="4" id="KW-0804">Transcription</keyword>
<evidence type="ECO:0000256" key="2">
    <source>
        <dbReference type="ARBA" id="ARBA00023015"/>
    </source>
</evidence>
<dbReference type="InterPro" id="IPR036388">
    <property type="entry name" value="WH-like_DNA-bd_sf"/>
</dbReference>
<dbReference type="PROSITE" id="PS00622">
    <property type="entry name" value="HTH_LUXR_1"/>
    <property type="match status" value="1"/>
</dbReference>
<dbReference type="InterPro" id="IPR007627">
    <property type="entry name" value="RNA_pol_sigma70_r2"/>
</dbReference>
<dbReference type="GO" id="GO:0006352">
    <property type="term" value="P:DNA-templated transcription initiation"/>
    <property type="evidence" value="ECO:0007669"/>
    <property type="project" value="InterPro"/>
</dbReference>
<accession>A0A1G7IJT0</accession>
<dbReference type="Gene3D" id="1.10.10.10">
    <property type="entry name" value="Winged helix-like DNA-binding domain superfamily/Winged helix DNA-binding domain"/>
    <property type="match status" value="1"/>
</dbReference>
<keyword evidence="7" id="KW-1185">Reference proteome</keyword>
<dbReference type="Pfam" id="PF08281">
    <property type="entry name" value="Sigma70_r4_2"/>
    <property type="match status" value="1"/>
</dbReference>
<dbReference type="InterPro" id="IPR013324">
    <property type="entry name" value="RNA_pol_sigma_r3/r4-like"/>
</dbReference>
<dbReference type="InterPro" id="IPR013325">
    <property type="entry name" value="RNA_pol_sigma_r2"/>
</dbReference>
<dbReference type="OrthoDB" id="9784984at2"/>
<dbReference type="RefSeq" id="WP_091227973.1">
    <property type="nucleotide sequence ID" value="NZ_FNBG01000006.1"/>
</dbReference>
<dbReference type="EMBL" id="FNBG01000006">
    <property type="protein sequence ID" value="SDF12893.1"/>
    <property type="molecule type" value="Genomic_DNA"/>
</dbReference>
<gene>
    <name evidence="6" type="ORF">SAMN04488542_10631</name>
</gene>
<dbReference type="SUPFAM" id="SSF88946">
    <property type="entry name" value="Sigma2 domain of RNA polymerase sigma factors"/>
    <property type="match status" value="1"/>
</dbReference>
<dbReference type="InterPro" id="IPR013249">
    <property type="entry name" value="RNA_pol_sigma70_r4_t2"/>
</dbReference>
<keyword evidence="3" id="KW-0731">Sigma factor</keyword>
<dbReference type="Proteomes" id="UP000198972">
    <property type="component" value="Unassembled WGS sequence"/>
</dbReference>
<dbReference type="PANTHER" id="PTHR43133:SF57">
    <property type="entry name" value="RNA POLYMERASE SIGMA-70 FACTOR"/>
    <property type="match status" value="1"/>
</dbReference>
<organism evidence="6 7">
    <name type="scientific">Fontibacillus panacisegetis</name>
    <dbReference type="NCBI Taxonomy" id="670482"/>
    <lineage>
        <taxon>Bacteria</taxon>
        <taxon>Bacillati</taxon>
        <taxon>Bacillota</taxon>
        <taxon>Bacilli</taxon>
        <taxon>Bacillales</taxon>
        <taxon>Paenibacillaceae</taxon>
        <taxon>Fontibacillus</taxon>
    </lineage>
</organism>
<dbReference type="Gene3D" id="1.10.1740.10">
    <property type="match status" value="1"/>
</dbReference>
<protein>
    <submittedName>
        <fullName evidence="6">RNA polymerase sigma-70 factor, ECF subfamily</fullName>
    </submittedName>
</protein>
<dbReference type="InterPro" id="IPR000792">
    <property type="entry name" value="Tscrpt_reg_LuxR_C"/>
</dbReference>
<dbReference type="SUPFAM" id="SSF88659">
    <property type="entry name" value="Sigma3 and sigma4 domains of RNA polymerase sigma factors"/>
    <property type="match status" value="1"/>
</dbReference>
<comment type="similarity">
    <text evidence="1">Belongs to the sigma-70 factor family. ECF subfamily.</text>
</comment>
<dbReference type="CDD" id="cd06171">
    <property type="entry name" value="Sigma70_r4"/>
    <property type="match status" value="1"/>
</dbReference>
<dbReference type="Pfam" id="PF04542">
    <property type="entry name" value="Sigma70_r2"/>
    <property type="match status" value="1"/>
</dbReference>
<sequence>MIQLRALSHPLPERDKLEVESNDMELAEIFEAYYERIFNYIRYRVDDGFASEDLTSQVFEKMLAKRSTFRADRSPFEVWLFAIARNTVNDHFRSQRRQRFFSLELLKEAQSNQKGPESMAIDKESEDHLTRALQILKTKERHIVALKFGAGLKNVEIAQLFNISESNVGVMLYRVMKKLKLELERNDENV</sequence>
<evidence type="ECO:0000313" key="7">
    <source>
        <dbReference type="Proteomes" id="UP000198972"/>
    </source>
</evidence>
<dbReference type="GO" id="GO:0003677">
    <property type="term" value="F:DNA binding"/>
    <property type="evidence" value="ECO:0007669"/>
    <property type="project" value="InterPro"/>
</dbReference>
<dbReference type="GO" id="GO:0016987">
    <property type="term" value="F:sigma factor activity"/>
    <property type="evidence" value="ECO:0007669"/>
    <property type="project" value="UniProtKB-KW"/>
</dbReference>
<dbReference type="STRING" id="670482.SAMN04488542_10631"/>
<evidence type="ECO:0000259" key="5">
    <source>
        <dbReference type="PROSITE" id="PS00622"/>
    </source>
</evidence>
<reference evidence="6 7" key="1">
    <citation type="submission" date="2016-10" db="EMBL/GenBank/DDBJ databases">
        <authorList>
            <person name="de Groot N.N."/>
        </authorList>
    </citation>
    <scope>NUCLEOTIDE SEQUENCE [LARGE SCALE GENOMIC DNA]</scope>
    <source>
        <strain evidence="6 7">DSM 28129</strain>
    </source>
</reference>
<dbReference type="InterPro" id="IPR014284">
    <property type="entry name" value="RNA_pol_sigma-70_dom"/>
</dbReference>
<proteinExistence type="inferred from homology"/>
<dbReference type="NCBIfam" id="TIGR02937">
    <property type="entry name" value="sigma70-ECF"/>
    <property type="match status" value="1"/>
</dbReference>
<evidence type="ECO:0000313" key="6">
    <source>
        <dbReference type="EMBL" id="SDF12893.1"/>
    </source>
</evidence>
<evidence type="ECO:0000256" key="1">
    <source>
        <dbReference type="ARBA" id="ARBA00010641"/>
    </source>
</evidence>
<dbReference type="InterPro" id="IPR039425">
    <property type="entry name" value="RNA_pol_sigma-70-like"/>
</dbReference>
<dbReference type="PANTHER" id="PTHR43133">
    <property type="entry name" value="RNA POLYMERASE ECF-TYPE SIGMA FACTO"/>
    <property type="match status" value="1"/>
</dbReference>
<evidence type="ECO:0000256" key="4">
    <source>
        <dbReference type="ARBA" id="ARBA00023163"/>
    </source>
</evidence>
<dbReference type="AlphaFoldDB" id="A0A1G7IJT0"/>
<feature type="domain" description="HTH luxR-type" evidence="5">
    <location>
        <begin position="151"/>
        <end position="178"/>
    </location>
</feature>
<evidence type="ECO:0000256" key="3">
    <source>
        <dbReference type="ARBA" id="ARBA00023082"/>
    </source>
</evidence>
<name>A0A1G7IJT0_9BACL</name>